<sequence>MERPEETPCTHFLPSHQPTQGAATPPAPPSLEDTFAAVRTASLHLLALNDEDINRALRAVADAVEADLPDLLEENRKDLARMSPSDPKYDRLKLTEARLKDIADGIRHVATLPSPLGRILKESTLPNGLHLQKRSIPFGVIGIIYEARPNVTLDVFALCLKSGNACLLKGGSDADQSNRALVRTIHRVLAQQGIDTRCVELLPASHEAAAELLHAEKYVDLIIPRGGSKLIDFVRREATVPVIETGAGICHTYFDRDGDLTKGTAIVFNAKTRRVSVCNALDCLLTDRQRLADLPQLCAPLAQKNVILYADEPAYAALKGHYPDEWLLPATEEDFGREFLDYKMAIKTVDGLDEALAHIRRYSSRHSECIVTENAATATRFCRDVDAACVYVNAPTSFTDGGQFGMGAEIGISTQKLHARGPMALEEITTYKWIIEGNGQVRKP</sequence>
<dbReference type="InterPro" id="IPR020593">
    <property type="entry name" value="G-glutamylP_reductase_CS"/>
</dbReference>
<dbReference type="InterPro" id="IPR016163">
    <property type="entry name" value="Ald_DH_C"/>
</dbReference>
<keyword evidence="7" id="KW-0963">Cytoplasm</keyword>
<dbReference type="PANTHER" id="PTHR11063">
    <property type="entry name" value="GLUTAMATE SEMIALDEHYDE DEHYDROGENASE"/>
    <property type="match status" value="1"/>
</dbReference>
<evidence type="ECO:0000256" key="2">
    <source>
        <dbReference type="ARBA" id="ARBA00022605"/>
    </source>
</evidence>
<evidence type="ECO:0000313" key="10">
    <source>
        <dbReference type="Proteomes" id="UP000766986"/>
    </source>
</evidence>
<dbReference type="Gene3D" id="3.40.605.10">
    <property type="entry name" value="Aldehyde Dehydrogenase, Chain A, domain 1"/>
    <property type="match status" value="1"/>
</dbReference>
<keyword evidence="10" id="KW-1185">Reference proteome</keyword>
<dbReference type="InterPro" id="IPR016162">
    <property type="entry name" value="Ald_DH_N"/>
</dbReference>
<dbReference type="InterPro" id="IPR012134">
    <property type="entry name" value="Glu-5-SA_DH"/>
</dbReference>
<evidence type="ECO:0000256" key="3">
    <source>
        <dbReference type="ARBA" id="ARBA00022650"/>
    </source>
</evidence>
<comment type="function">
    <text evidence="7">Catalyzes the NADPH-dependent reduction of L-glutamate 5-phosphate into L-glutamate 5-semialdehyde and phosphate. The product spontaneously undergoes cyclization to form 1-pyrroline-5-carboxylate.</text>
</comment>
<dbReference type="InterPro" id="IPR000965">
    <property type="entry name" value="GPR_dom"/>
</dbReference>
<dbReference type="Gene3D" id="3.40.309.10">
    <property type="entry name" value="Aldehyde Dehydrogenase, Chain A, domain 2"/>
    <property type="match status" value="1"/>
</dbReference>
<proteinExistence type="inferred from homology"/>
<gene>
    <name evidence="7" type="primary">proA</name>
    <name evidence="9" type="ORF">H7U35_01280</name>
</gene>
<evidence type="ECO:0000256" key="6">
    <source>
        <dbReference type="ARBA" id="ARBA00049024"/>
    </source>
</evidence>
<dbReference type="PIRSF" id="PIRSF000151">
    <property type="entry name" value="GPR"/>
    <property type="match status" value="1"/>
</dbReference>
<comment type="pathway">
    <text evidence="1 7">Amino-acid biosynthesis; L-proline biosynthesis; L-glutamate 5-semialdehyde from L-glutamate: step 2/2.</text>
</comment>
<comment type="subcellular location">
    <subcellularLocation>
        <location evidence="7">Cytoplasm</location>
    </subcellularLocation>
</comment>
<reference evidence="9 10" key="1">
    <citation type="journal article" date="2021" name="Sci. Rep.">
        <title>The distribution of antibiotic resistance genes in chicken gut microbiota commensals.</title>
        <authorList>
            <person name="Juricova H."/>
            <person name="Matiasovicova J."/>
            <person name="Kubasova T."/>
            <person name="Cejkova D."/>
            <person name="Rychlik I."/>
        </authorList>
    </citation>
    <scope>NUCLEOTIDE SEQUENCE [LARGE SCALE GENOMIC DNA]</scope>
    <source>
        <strain evidence="9 10">An772</strain>
    </source>
</reference>
<dbReference type="NCBIfam" id="TIGR00407">
    <property type="entry name" value="proA"/>
    <property type="match status" value="1"/>
</dbReference>
<comment type="similarity">
    <text evidence="7">Belongs to the gamma-glutamyl phosphate reductase family.</text>
</comment>
<accession>A0ABS2DWH9</accession>
<evidence type="ECO:0000256" key="5">
    <source>
        <dbReference type="ARBA" id="ARBA00023002"/>
    </source>
</evidence>
<protein>
    <recommendedName>
        <fullName evidence="7">Gamma-glutamyl phosphate reductase</fullName>
        <shortName evidence="7">GPR</shortName>
        <ecNumber evidence="7">1.2.1.41</ecNumber>
    </recommendedName>
    <alternativeName>
        <fullName evidence="7">Glutamate-5-semialdehyde dehydrogenase</fullName>
    </alternativeName>
    <alternativeName>
        <fullName evidence="7">Glutamyl-gamma-semialdehyde dehydrogenase</fullName>
        <shortName evidence="7">GSA dehydrogenase</shortName>
    </alternativeName>
</protein>
<keyword evidence="3 7" id="KW-0641">Proline biosynthesis</keyword>
<keyword evidence="2 7" id="KW-0028">Amino-acid biosynthesis</keyword>
<evidence type="ECO:0000313" key="9">
    <source>
        <dbReference type="EMBL" id="MBM6733860.1"/>
    </source>
</evidence>
<dbReference type="PANTHER" id="PTHR11063:SF8">
    <property type="entry name" value="DELTA-1-PYRROLINE-5-CARBOXYLATE SYNTHASE"/>
    <property type="match status" value="1"/>
</dbReference>
<evidence type="ECO:0000256" key="1">
    <source>
        <dbReference type="ARBA" id="ARBA00004985"/>
    </source>
</evidence>
<dbReference type="GO" id="GO:0004350">
    <property type="term" value="F:glutamate-5-semialdehyde dehydrogenase activity"/>
    <property type="evidence" value="ECO:0007669"/>
    <property type="project" value="UniProtKB-EC"/>
</dbReference>
<evidence type="ECO:0000256" key="8">
    <source>
        <dbReference type="SAM" id="MobiDB-lite"/>
    </source>
</evidence>
<organism evidence="9 10">
    <name type="scientific">Mediterranea massiliensis</name>
    <dbReference type="NCBI Taxonomy" id="1841865"/>
    <lineage>
        <taxon>Bacteria</taxon>
        <taxon>Pseudomonadati</taxon>
        <taxon>Bacteroidota</taxon>
        <taxon>Bacteroidia</taxon>
        <taxon>Bacteroidales</taxon>
        <taxon>Bacteroidaceae</taxon>
        <taxon>Mediterranea</taxon>
    </lineage>
</organism>
<name>A0ABS2DWH9_9BACT</name>
<comment type="caution">
    <text evidence="9">The sequence shown here is derived from an EMBL/GenBank/DDBJ whole genome shotgun (WGS) entry which is preliminary data.</text>
</comment>
<evidence type="ECO:0000256" key="7">
    <source>
        <dbReference type="HAMAP-Rule" id="MF_00412"/>
    </source>
</evidence>
<dbReference type="InterPro" id="IPR016161">
    <property type="entry name" value="Ald_DH/histidinol_DH"/>
</dbReference>
<evidence type="ECO:0000256" key="4">
    <source>
        <dbReference type="ARBA" id="ARBA00022857"/>
    </source>
</evidence>
<dbReference type="EC" id="1.2.1.41" evidence="7"/>
<dbReference type="Proteomes" id="UP000766986">
    <property type="component" value="Unassembled WGS sequence"/>
</dbReference>
<dbReference type="EMBL" id="JACLYZ010000002">
    <property type="protein sequence ID" value="MBM6733860.1"/>
    <property type="molecule type" value="Genomic_DNA"/>
</dbReference>
<feature type="region of interest" description="Disordered" evidence="8">
    <location>
        <begin position="1"/>
        <end position="30"/>
    </location>
</feature>
<keyword evidence="5 7" id="KW-0560">Oxidoreductase</keyword>
<dbReference type="HAMAP" id="MF_00412">
    <property type="entry name" value="ProA"/>
    <property type="match status" value="1"/>
</dbReference>
<dbReference type="CDD" id="cd07079">
    <property type="entry name" value="ALDH_F18-19_ProA-GPR"/>
    <property type="match status" value="1"/>
</dbReference>
<dbReference type="PROSITE" id="PS01223">
    <property type="entry name" value="PROA"/>
    <property type="match status" value="1"/>
</dbReference>
<dbReference type="SUPFAM" id="SSF53720">
    <property type="entry name" value="ALDH-like"/>
    <property type="match status" value="1"/>
</dbReference>
<comment type="catalytic activity">
    <reaction evidence="6 7">
        <text>L-glutamate 5-semialdehyde + phosphate + NADP(+) = L-glutamyl 5-phosphate + NADPH + H(+)</text>
        <dbReference type="Rhea" id="RHEA:19541"/>
        <dbReference type="ChEBI" id="CHEBI:15378"/>
        <dbReference type="ChEBI" id="CHEBI:43474"/>
        <dbReference type="ChEBI" id="CHEBI:57783"/>
        <dbReference type="ChEBI" id="CHEBI:58066"/>
        <dbReference type="ChEBI" id="CHEBI:58274"/>
        <dbReference type="ChEBI" id="CHEBI:58349"/>
        <dbReference type="EC" id="1.2.1.41"/>
    </reaction>
</comment>
<keyword evidence="4 7" id="KW-0521">NADP</keyword>
<dbReference type="NCBIfam" id="NF001221">
    <property type="entry name" value="PRK00197.1"/>
    <property type="match status" value="1"/>
</dbReference>